<evidence type="ECO:0000313" key="2">
    <source>
        <dbReference type="EMBL" id="MDN0048405.1"/>
    </source>
</evidence>
<feature type="domain" description="DUF4435" evidence="1">
    <location>
        <begin position="27"/>
        <end position="273"/>
    </location>
</feature>
<reference evidence="2" key="2">
    <citation type="submission" date="2024-05" db="EMBL/GenBank/DDBJ databases">
        <title>Identification and characterization of horizontal gene transfer across gut microbiota members of farm animals based on homology search.</title>
        <authorList>
            <person name="Schwarzerova J."/>
            <person name="Nykrynova M."/>
            <person name="Jureckova K."/>
            <person name="Cejkova D."/>
            <person name="Rychlik I."/>
        </authorList>
    </citation>
    <scope>NUCLEOTIDE SEQUENCE</scope>
    <source>
        <strain evidence="2">84_SSukc20</strain>
    </source>
</reference>
<proteinExistence type="predicted"/>
<organism evidence="2 3">
    <name type="scientific">Bacteroides gallinaceum</name>
    <dbReference type="NCBI Taxonomy" id="1462571"/>
    <lineage>
        <taxon>Bacteria</taxon>
        <taxon>Pseudomonadati</taxon>
        <taxon>Bacteroidota</taxon>
        <taxon>Bacteroidia</taxon>
        <taxon>Bacteroidales</taxon>
        <taxon>Bacteroidaceae</taxon>
        <taxon>Bacteroides</taxon>
    </lineage>
</organism>
<evidence type="ECO:0000259" key="1">
    <source>
        <dbReference type="Pfam" id="PF14491"/>
    </source>
</evidence>
<sequence>MGKRLTDNLSSMYLGAANSLKPKHARRKIVAYVESYDDVSFWRSLLAEYENENRYFEVMLPSRTSLAKGKKSVLMNQLGKQLGENMIACVDSDYDYLLQGRTQTSRYMIENPYVLQTYAYAIENYHCYAEGLHEVCVTATLNDHVLIDFPAYLKLYSQIAYPLFVWSVWFYRRHNLSEFSLMDFCSYVKIDQVGIHHPEYSLAVMAKKVNRKLRDLVHRHPEGIPEVEAMKEEFKHLGVYPENTYMFIQGHHILDNVVMRLLTPVCTYLRREREQQINDLALHETQRRNELTAYQRSQVDVALVIHKNTNYKESPTYQMIRRDVEKFLRIIKA</sequence>
<dbReference type="EMBL" id="JAUEII010000004">
    <property type="protein sequence ID" value="MDN0048405.1"/>
    <property type="molecule type" value="Genomic_DNA"/>
</dbReference>
<reference evidence="2" key="1">
    <citation type="submission" date="2023-06" db="EMBL/GenBank/DDBJ databases">
        <authorList>
            <person name="Zeman M."/>
            <person name="Kubasova T."/>
            <person name="Jahodarova E."/>
            <person name="Nykrynova M."/>
            <person name="Rychlik I."/>
        </authorList>
    </citation>
    <scope>NUCLEOTIDE SEQUENCE</scope>
    <source>
        <strain evidence="2">84_SSukc20</strain>
    </source>
</reference>
<keyword evidence="3" id="KW-1185">Reference proteome</keyword>
<dbReference type="InterPro" id="IPR029492">
    <property type="entry name" value="DUF4435"/>
</dbReference>
<accession>A0ABT7X2X8</accession>
<gene>
    <name evidence="2" type="ORF">QVO10_03210</name>
</gene>
<dbReference type="Proteomes" id="UP001167871">
    <property type="component" value="Unassembled WGS sequence"/>
</dbReference>
<dbReference type="Pfam" id="PF14491">
    <property type="entry name" value="DUF4435"/>
    <property type="match status" value="1"/>
</dbReference>
<dbReference type="RefSeq" id="WP_301639052.1">
    <property type="nucleotide sequence ID" value="NZ_JAUEII010000004.1"/>
</dbReference>
<name>A0ABT7X2X8_9BACE</name>
<comment type="caution">
    <text evidence="2">The sequence shown here is derived from an EMBL/GenBank/DDBJ whole genome shotgun (WGS) entry which is preliminary data.</text>
</comment>
<protein>
    <submittedName>
        <fullName evidence="2">DUF4435 domain-containing protein</fullName>
    </submittedName>
</protein>
<evidence type="ECO:0000313" key="3">
    <source>
        <dbReference type="Proteomes" id="UP001167871"/>
    </source>
</evidence>